<evidence type="ECO:0000313" key="2">
    <source>
        <dbReference type="Proteomes" id="UP000019854"/>
    </source>
</evidence>
<reference evidence="1 2" key="1">
    <citation type="submission" date="2014-01" db="EMBL/GenBank/DDBJ databases">
        <authorList>
            <person name="Zelazny A."/>
            <person name="Olivier K."/>
            <person name="Sampaio E.P."/>
            <person name="Holland S.M."/>
            <person name="Tallon L.J."/>
            <person name="Sadzewicz L.K."/>
            <person name="Sengamalay N."/>
            <person name="Fraser C.M."/>
            <person name="Hine E."/>
            <person name="Shefchek K.A."/>
            <person name="Das S.P."/>
            <person name="Shallom S.J."/>
            <person name="Agrawal S."/>
            <person name="Tettelin H."/>
        </authorList>
    </citation>
    <scope>NUCLEOTIDE SEQUENCE [LARGE SCALE GENOMIC DNA]</scope>
    <source>
        <strain evidence="1 2">MAB_030201_1075</strain>
    </source>
</reference>
<dbReference type="AlphaFoldDB" id="A0A829PU61"/>
<evidence type="ECO:0000313" key="1">
    <source>
        <dbReference type="EMBL" id="ETZ90643.1"/>
    </source>
</evidence>
<organism evidence="1 2">
    <name type="scientific">Mycobacteroides abscessus MAB_030201_1075</name>
    <dbReference type="NCBI Taxonomy" id="1335410"/>
    <lineage>
        <taxon>Bacteria</taxon>
        <taxon>Bacillati</taxon>
        <taxon>Actinomycetota</taxon>
        <taxon>Actinomycetes</taxon>
        <taxon>Mycobacteriales</taxon>
        <taxon>Mycobacteriaceae</taxon>
        <taxon>Mycobacteroides</taxon>
        <taxon>Mycobacteroides abscessus</taxon>
    </lineage>
</organism>
<proteinExistence type="predicted"/>
<name>A0A829PU61_9MYCO</name>
<dbReference type="EMBL" id="JAOX01000001">
    <property type="protein sequence ID" value="ETZ90643.1"/>
    <property type="molecule type" value="Genomic_DNA"/>
</dbReference>
<comment type="caution">
    <text evidence="1">The sequence shown here is derived from an EMBL/GenBank/DDBJ whole genome shotgun (WGS) entry which is preliminary data.</text>
</comment>
<dbReference type="Proteomes" id="UP000019854">
    <property type="component" value="Unassembled WGS sequence"/>
</dbReference>
<sequence>MAFLGTDVLGILPVNFDGNEYDRSLRRTLSGVVIDVKRSDVASVNS</sequence>
<gene>
    <name evidence="1" type="ORF">L829_4229</name>
</gene>
<accession>A0A829PU61</accession>
<protein>
    <submittedName>
        <fullName evidence="1">Uncharacterized protein</fullName>
    </submittedName>
</protein>